<dbReference type="Proteomes" id="UP000001861">
    <property type="component" value="Unassembled WGS sequence"/>
</dbReference>
<dbReference type="RefSeq" id="XP_001832005.2">
    <property type="nucleotide sequence ID" value="XM_001831953.2"/>
</dbReference>
<feature type="region of interest" description="Disordered" evidence="1">
    <location>
        <begin position="721"/>
        <end position="805"/>
    </location>
</feature>
<dbReference type="OrthoDB" id="3271139at2759"/>
<dbReference type="Gene3D" id="1.10.510.10">
    <property type="entry name" value="Transferase(Phosphotransferase) domain 1"/>
    <property type="match status" value="1"/>
</dbReference>
<dbReference type="InParanoid" id="A8NB03"/>
<dbReference type="EMBL" id="AACS02000009">
    <property type="protein sequence ID" value="EAU89781.2"/>
    <property type="molecule type" value="Genomic_DNA"/>
</dbReference>
<dbReference type="PROSITE" id="PS50011">
    <property type="entry name" value="PROTEIN_KINASE_DOM"/>
    <property type="match status" value="1"/>
</dbReference>
<organism evidence="3 4">
    <name type="scientific">Coprinopsis cinerea (strain Okayama-7 / 130 / ATCC MYA-4618 / FGSC 9003)</name>
    <name type="common">Inky cap fungus</name>
    <name type="synonym">Hormographiella aspergillata</name>
    <dbReference type="NCBI Taxonomy" id="240176"/>
    <lineage>
        <taxon>Eukaryota</taxon>
        <taxon>Fungi</taxon>
        <taxon>Dikarya</taxon>
        <taxon>Basidiomycota</taxon>
        <taxon>Agaricomycotina</taxon>
        <taxon>Agaricomycetes</taxon>
        <taxon>Agaricomycetidae</taxon>
        <taxon>Agaricales</taxon>
        <taxon>Agaricineae</taxon>
        <taxon>Psathyrellaceae</taxon>
        <taxon>Coprinopsis</taxon>
    </lineage>
</organism>
<dbReference type="PANTHER" id="PTHR38248:SF2">
    <property type="entry name" value="FUNK1 11"/>
    <property type="match status" value="1"/>
</dbReference>
<dbReference type="InterPro" id="IPR000719">
    <property type="entry name" value="Prot_kinase_dom"/>
</dbReference>
<dbReference type="GO" id="GO:0004672">
    <property type="term" value="F:protein kinase activity"/>
    <property type="evidence" value="ECO:0007669"/>
    <property type="project" value="InterPro"/>
</dbReference>
<dbReference type="VEuPathDB" id="FungiDB:CC1G_09363"/>
<feature type="domain" description="Protein kinase" evidence="2">
    <location>
        <begin position="270"/>
        <end position="696"/>
    </location>
</feature>
<dbReference type="PANTHER" id="PTHR38248">
    <property type="entry name" value="FUNK1 6"/>
    <property type="match status" value="1"/>
</dbReference>
<dbReference type="KEGG" id="cci:CC1G_09363"/>
<comment type="caution">
    <text evidence="3">The sequence shown here is derived from an EMBL/GenBank/DDBJ whole genome shotgun (WGS) entry which is preliminary data.</text>
</comment>
<dbReference type="InterPro" id="IPR040976">
    <property type="entry name" value="Pkinase_fungal"/>
</dbReference>
<keyword evidence="3" id="KW-0808">Transferase</keyword>
<dbReference type="GeneID" id="6008486"/>
<feature type="compositionally biased region" description="Polar residues" evidence="1">
    <location>
        <begin position="781"/>
        <end position="792"/>
    </location>
</feature>
<accession>A8NB03</accession>
<dbReference type="OMA" id="MYFMAVE"/>
<dbReference type="Pfam" id="PF17667">
    <property type="entry name" value="Pkinase_fungal"/>
    <property type="match status" value="1"/>
</dbReference>
<gene>
    <name evidence="3" type="ORF">CC1G_09363</name>
</gene>
<name>A8NB03_COPC7</name>
<proteinExistence type="predicted"/>
<dbReference type="AlphaFoldDB" id="A8NB03"/>
<dbReference type="SUPFAM" id="SSF56112">
    <property type="entry name" value="Protein kinase-like (PK-like)"/>
    <property type="match status" value="1"/>
</dbReference>
<dbReference type="HOGENOM" id="CLU_011584_0_0_1"/>
<evidence type="ECO:0000259" key="2">
    <source>
        <dbReference type="PROSITE" id="PS50011"/>
    </source>
</evidence>
<evidence type="ECO:0000313" key="3">
    <source>
        <dbReference type="EMBL" id="EAU89781.2"/>
    </source>
</evidence>
<reference evidence="3 4" key="1">
    <citation type="journal article" date="2010" name="Proc. Natl. Acad. Sci. U.S.A.">
        <title>Insights into evolution of multicellular fungi from the assembled chromosomes of the mushroom Coprinopsis cinerea (Coprinus cinereus).</title>
        <authorList>
            <person name="Stajich J.E."/>
            <person name="Wilke S.K."/>
            <person name="Ahren D."/>
            <person name="Au C.H."/>
            <person name="Birren B.W."/>
            <person name="Borodovsky M."/>
            <person name="Burns C."/>
            <person name="Canback B."/>
            <person name="Casselton L.A."/>
            <person name="Cheng C.K."/>
            <person name="Deng J."/>
            <person name="Dietrich F.S."/>
            <person name="Fargo D.C."/>
            <person name="Farman M.L."/>
            <person name="Gathman A.C."/>
            <person name="Goldberg J."/>
            <person name="Guigo R."/>
            <person name="Hoegger P.J."/>
            <person name="Hooker J.B."/>
            <person name="Huggins A."/>
            <person name="James T.Y."/>
            <person name="Kamada T."/>
            <person name="Kilaru S."/>
            <person name="Kodira C."/>
            <person name="Kues U."/>
            <person name="Kupfer D."/>
            <person name="Kwan H.S."/>
            <person name="Lomsadze A."/>
            <person name="Li W."/>
            <person name="Lilly W.W."/>
            <person name="Ma L.J."/>
            <person name="Mackey A.J."/>
            <person name="Manning G."/>
            <person name="Martin F."/>
            <person name="Muraguchi H."/>
            <person name="Natvig D.O."/>
            <person name="Palmerini H."/>
            <person name="Ramesh M.A."/>
            <person name="Rehmeyer C.J."/>
            <person name="Roe B.A."/>
            <person name="Shenoy N."/>
            <person name="Stanke M."/>
            <person name="Ter-Hovhannisyan V."/>
            <person name="Tunlid A."/>
            <person name="Velagapudi R."/>
            <person name="Vision T.J."/>
            <person name="Zeng Q."/>
            <person name="Zolan M.E."/>
            <person name="Pukkila P.J."/>
        </authorList>
    </citation>
    <scope>NUCLEOTIDE SEQUENCE [LARGE SCALE GENOMIC DNA]</scope>
    <source>
        <strain evidence="4">Okayama-7 / 130 / ATCC MYA-4618 / FGSC 9003</strain>
    </source>
</reference>
<evidence type="ECO:0000256" key="1">
    <source>
        <dbReference type="SAM" id="MobiDB-lite"/>
    </source>
</evidence>
<evidence type="ECO:0000313" key="4">
    <source>
        <dbReference type="Proteomes" id="UP000001861"/>
    </source>
</evidence>
<keyword evidence="4" id="KW-1185">Reference proteome</keyword>
<protein>
    <submittedName>
        <fullName evidence="3">Other/FunK1 protein kinase</fullName>
    </submittedName>
</protein>
<dbReference type="InterPro" id="IPR011009">
    <property type="entry name" value="Kinase-like_dom_sf"/>
</dbReference>
<dbReference type="GO" id="GO:0005524">
    <property type="term" value="F:ATP binding"/>
    <property type="evidence" value="ECO:0007669"/>
    <property type="project" value="InterPro"/>
</dbReference>
<sequence>MVGCSIEEFLNHYMPKCNKRTVISVIANLKKENVLVPRAKSKKKKATVSSSEDGRKVYSHVFNNFRPPAIIEESTDANDAEKPNEIMVFDSLATIGASVIESLRKVKGATVNGHSIRMCPHARLKSPIEGSDHRIDAAMTRNTNLNKRLSITDIAVPFEFKLNRSPGEVYQNRIQLASHVNHAMTDDARRKWTYGITIENDRVSLWYFSRSHSAKSRSFSMVEHPDLFVQILVSLFCATDEQLGFDPLVTLVGDKDYVYEFPPSGERTDSSFYLTLGSLSEFRVLNLVGRNTRIWKVMQVVSAKDHSRVPGTHDMILKDVSLYRNTPTEGDIQRDLFLDIDTFGKTEWRKHELLKDLSEERKAALAQLLEGDGKMYRNYFSCIIDEHVGSPSLPVASQAWDAPDTFQNVEPLEENATETIRKYQATNGLDDDDYEFEDDMSDCGSSVESTDGDDLSRPFEPKQQCRFIYKNVCTPLHNVHTMGEAVDILEQCLLALTLMFCAGWVHRDISTGNILAHRSSPGTPWQVKLSDLEYAKRFPGNPTATASTEVKTGTMYFMAVEVQSSQLILTDTSEASNTVIIHNPQHDLESLWWILLWLVTMRVRQNLPRAFGKETFQQTMSGVYIKGRNHCLSYSLTQEQDLLRSLPRPFRSTILEGLEKVRKDLKREYVNRNATNKQTIIGSYSRILGTTFPDFFSGLRARRDEWAPVKLIVSKTVRKEELKRKASKMEGTSDEAKKASTVGKSSGNGRVEPRKYAALPNGHLGQNETLPGDVSMRPVTRSMTKTTPNTPQNDEKRPFKRSRHC</sequence>
<keyword evidence="3" id="KW-0418">Kinase</keyword>